<feature type="signal peptide" evidence="6">
    <location>
        <begin position="1"/>
        <end position="20"/>
    </location>
</feature>
<evidence type="ECO:0000313" key="7">
    <source>
        <dbReference type="EMBL" id="GHF97071.1"/>
    </source>
</evidence>
<evidence type="ECO:0008006" key="9">
    <source>
        <dbReference type="Google" id="ProtNLM"/>
    </source>
</evidence>
<dbReference type="PANTHER" id="PTHR38776">
    <property type="entry name" value="MLTA-INTERACTING PROTEIN-RELATED"/>
    <property type="match status" value="1"/>
</dbReference>
<dbReference type="Pfam" id="PF06629">
    <property type="entry name" value="MipA"/>
    <property type="match status" value="1"/>
</dbReference>
<proteinExistence type="inferred from homology"/>
<dbReference type="Proteomes" id="UP000623842">
    <property type="component" value="Unassembled WGS sequence"/>
</dbReference>
<dbReference type="GO" id="GO:0009279">
    <property type="term" value="C:cell outer membrane"/>
    <property type="evidence" value="ECO:0007669"/>
    <property type="project" value="UniProtKB-SubCell"/>
</dbReference>
<evidence type="ECO:0000256" key="3">
    <source>
        <dbReference type="ARBA" id="ARBA00022729"/>
    </source>
</evidence>
<keyword evidence="8" id="KW-1185">Reference proteome</keyword>
<evidence type="ECO:0000256" key="1">
    <source>
        <dbReference type="ARBA" id="ARBA00004442"/>
    </source>
</evidence>
<comment type="caution">
    <text evidence="7">The sequence shown here is derived from an EMBL/GenBank/DDBJ whole genome shotgun (WGS) entry which is preliminary data.</text>
</comment>
<dbReference type="InterPro" id="IPR010583">
    <property type="entry name" value="MipA"/>
</dbReference>
<dbReference type="AlphaFoldDB" id="A0A919EMW7"/>
<name>A0A919EMW7_9GAMM</name>
<evidence type="ECO:0000256" key="4">
    <source>
        <dbReference type="ARBA" id="ARBA00023136"/>
    </source>
</evidence>
<comment type="similarity">
    <text evidence="2">Belongs to the MipA/OmpV family.</text>
</comment>
<keyword evidence="5" id="KW-0998">Cell outer membrane</keyword>
<feature type="chain" id="PRO_5037311940" description="MipA/OmpV family protein" evidence="6">
    <location>
        <begin position="21"/>
        <end position="269"/>
    </location>
</feature>
<gene>
    <name evidence="7" type="ORF">GCM10017161_26480</name>
</gene>
<organism evidence="7 8">
    <name type="scientific">Thalassotalea marina</name>
    <dbReference type="NCBI Taxonomy" id="1673741"/>
    <lineage>
        <taxon>Bacteria</taxon>
        <taxon>Pseudomonadati</taxon>
        <taxon>Pseudomonadota</taxon>
        <taxon>Gammaproteobacteria</taxon>
        <taxon>Alteromonadales</taxon>
        <taxon>Colwelliaceae</taxon>
        <taxon>Thalassotalea</taxon>
    </lineage>
</organism>
<accession>A0A919EMW7</accession>
<reference evidence="7" key="2">
    <citation type="submission" date="2020-09" db="EMBL/GenBank/DDBJ databases">
        <authorList>
            <person name="Sun Q."/>
            <person name="Kim S."/>
        </authorList>
    </citation>
    <scope>NUCLEOTIDE SEQUENCE</scope>
    <source>
        <strain evidence="7">KCTC 42731</strain>
    </source>
</reference>
<keyword evidence="4" id="KW-0472">Membrane</keyword>
<sequence>MKRQGLFCALLLLCATLTEAGEQPERIFEIGVGAFALHVPEYAGAKDYRQHIVPLPYVYYQDKHIKVDRDGLLSSLWQTQRLYVDFSVSAQLPVNSDDVAIRSGMPDIDWTFQLGGAIKYYLSGTPSADNKLFTELFTRKAIMTDFSTLSDAGWQYGTALHAQHTLAAVNQGQLTWQNRLTVNFASETYQDVYYQVDKQYQLAHRPAFDAKSGYLGTSLSSGLVYRKQQWWLAGFVLYRHIGGSKNENSPLVQQKENVSVGLGLAWVFN</sequence>
<comment type="subcellular location">
    <subcellularLocation>
        <location evidence="1">Cell outer membrane</location>
    </subcellularLocation>
</comment>
<keyword evidence="3 6" id="KW-0732">Signal</keyword>
<evidence type="ECO:0000256" key="5">
    <source>
        <dbReference type="ARBA" id="ARBA00023237"/>
    </source>
</evidence>
<dbReference type="EMBL" id="BNCK01000006">
    <property type="protein sequence ID" value="GHF97071.1"/>
    <property type="molecule type" value="Genomic_DNA"/>
</dbReference>
<protein>
    <recommendedName>
        <fullName evidence="9">MipA/OmpV family protein</fullName>
    </recommendedName>
</protein>
<dbReference type="PANTHER" id="PTHR38776:SF1">
    <property type="entry name" value="MLTA-INTERACTING PROTEIN-RELATED"/>
    <property type="match status" value="1"/>
</dbReference>
<evidence type="ECO:0000256" key="2">
    <source>
        <dbReference type="ARBA" id="ARBA00005722"/>
    </source>
</evidence>
<dbReference type="RefSeq" id="WP_189771455.1">
    <property type="nucleotide sequence ID" value="NZ_BNCK01000006.1"/>
</dbReference>
<evidence type="ECO:0000313" key="8">
    <source>
        <dbReference type="Proteomes" id="UP000623842"/>
    </source>
</evidence>
<evidence type="ECO:0000256" key="6">
    <source>
        <dbReference type="SAM" id="SignalP"/>
    </source>
</evidence>
<reference evidence="7" key="1">
    <citation type="journal article" date="2014" name="Int. J. Syst. Evol. Microbiol.">
        <title>Complete genome sequence of Corynebacterium casei LMG S-19264T (=DSM 44701T), isolated from a smear-ripened cheese.</title>
        <authorList>
            <consortium name="US DOE Joint Genome Institute (JGI-PGF)"/>
            <person name="Walter F."/>
            <person name="Albersmeier A."/>
            <person name="Kalinowski J."/>
            <person name="Ruckert C."/>
        </authorList>
    </citation>
    <scope>NUCLEOTIDE SEQUENCE</scope>
    <source>
        <strain evidence="7">KCTC 42731</strain>
    </source>
</reference>